<feature type="transmembrane region" description="Helical" evidence="6">
    <location>
        <begin position="146"/>
        <end position="170"/>
    </location>
</feature>
<evidence type="ECO:0000256" key="5">
    <source>
        <dbReference type="ARBA" id="ARBA00038359"/>
    </source>
</evidence>
<keyword evidence="4 6" id="KW-0472">Membrane</keyword>
<dbReference type="InterPro" id="IPR049326">
    <property type="entry name" value="Rhodopsin_dom_fungi"/>
</dbReference>
<evidence type="ECO:0000256" key="2">
    <source>
        <dbReference type="ARBA" id="ARBA00022692"/>
    </source>
</evidence>
<comment type="subcellular location">
    <subcellularLocation>
        <location evidence="1">Membrane</location>
        <topology evidence="1">Multi-pass membrane protein</topology>
    </subcellularLocation>
</comment>
<evidence type="ECO:0000259" key="7">
    <source>
        <dbReference type="Pfam" id="PF20684"/>
    </source>
</evidence>
<evidence type="ECO:0000313" key="8">
    <source>
        <dbReference type="EMBL" id="KAK8875196.1"/>
    </source>
</evidence>
<feature type="transmembrane region" description="Helical" evidence="6">
    <location>
        <begin position="36"/>
        <end position="55"/>
    </location>
</feature>
<evidence type="ECO:0000256" key="3">
    <source>
        <dbReference type="ARBA" id="ARBA00022989"/>
    </source>
</evidence>
<proteinExistence type="inferred from homology"/>
<dbReference type="Proteomes" id="UP001390339">
    <property type="component" value="Unassembled WGS sequence"/>
</dbReference>
<comment type="caution">
    <text evidence="8">The sequence shown here is derived from an EMBL/GenBank/DDBJ whole genome shotgun (WGS) entry which is preliminary data.</text>
</comment>
<feature type="transmembrane region" description="Helical" evidence="6">
    <location>
        <begin position="110"/>
        <end position="134"/>
    </location>
</feature>
<dbReference type="EMBL" id="JAPCWZ010000003">
    <property type="protein sequence ID" value="KAK8875196.1"/>
    <property type="molecule type" value="Genomic_DNA"/>
</dbReference>
<evidence type="ECO:0000256" key="1">
    <source>
        <dbReference type="ARBA" id="ARBA00004141"/>
    </source>
</evidence>
<keyword evidence="9" id="KW-1185">Reference proteome</keyword>
<feature type="transmembrane region" description="Helical" evidence="6">
    <location>
        <begin position="190"/>
        <end position="209"/>
    </location>
</feature>
<dbReference type="InterPro" id="IPR052337">
    <property type="entry name" value="SAT4-like"/>
</dbReference>
<keyword evidence="3 6" id="KW-1133">Transmembrane helix</keyword>
<sequence>MILRYDFNPQCLNETNPAQACLENRPILSRDTHTLVSIWSLTGIAFVFALGRFYVRGYMAGKLRSDDYLIMLTLSCMVASCSLSTKAVTYGLGRHVETVSHQDQIEVVKWIYLASCPGVLSLAVPKLAVITLLIRILVPGKAHRRFLWAMGIAVQLFFMTAVAMFLRVLIGKCPPFQEGQIPHNCVPPAMQVRYCLFAGSASAFVDFYLAIYPSTVLYKLQMPLRKKAALSIALGLGVFSGAAAIYKTTHLPALASPDFIFANAGLMEWTVVESTSIVIASCIPVIQPLMQTLFGFSVLGRRLKTVQKPYIMAMAHRGKIATAIRRRIGEANNIDNLTELREDMKAEHHQDGSTRPLECVVHSTSAASYQHSEIVVQGK</sequence>
<reference evidence="8 9" key="1">
    <citation type="journal article" date="2024" name="IMA Fungus">
        <title>Apiospora arundinis, a panoply of carbohydrate-active enzymes and secondary metabolites.</title>
        <authorList>
            <person name="Sorensen T."/>
            <person name="Petersen C."/>
            <person name="Muurmann A.T."/>
            <person name="Christiansen J.V."/>
            <person name="Brundto M.L."/>
            <person name="Overgaard C.K."/>
            <person name="Boysen A.T."/>
            <person name="Wollenberg R.D."/>
            <person name="Larsen T.O."/>
            <person name="Sorensen J.L."/>
            <person name="Nielsen K.L."/>
            <person name="Sondergaard T.E."/>
        </authorList>
    </citation>
    <scope>NUCLEOTIDE SEQUENCE [LARGE SCALE GENOMIC DNA]</scope>
    <source>
        <strain evidence="8 9">AAU 773</strain>
    </source>
</reference>
<dbReference type="Pfam" id="PF20684">
    <property type="entry name" value="Fung_rhodopsin"/>
    <property type="match status" value="1"/>
</dbReference>
<name>A0ABR2JBW4_9PEZI</name>
<accession>A0ABR2JBW4</accession>
<feature type="transmembrane region" description="Helical" evidence="6">
    <location>
        <begin position="277"/>
        <end position="299"/>
    </location>
</feature>
<keyword evidence="2 6" id="KW-0812">Transmembrane</keyword>
<dbReference type="PANTHER" id="PTHR33048">
    <property type="entry name" value="PTH11-LIKE INTEGRAL MEMBRANE PROTEIN (AFU_ORTHOLOGUE AFUA_5G11245)"/>
    <property type="match status" value="1"/>
</dbReference>
<evidence type="ECO:0000313" key="9">
    <source>
        <dbReference type="Proteomes" id="UP001390339"/>
    </source>
</evidence>
<feature type="transmembrane region" description="Helical" evidence="6">
    <location>
        <begin position="229"/>
        <end position="246"/>
    </location>
</feature>
<feature type="domain" description="Rhodopsin" evidence="7">
    <location>
        <begin position="52"/>
        <end position="291"/>
    </location>
</feature>
<organism evidence="8 9">
    <name type="scientific">Apiospora arundinis</name>
    <dbReference type="NCBI Taxonomy" id="335852"/>
    <lineage>
        <taxon>Eukaryota</taxon>
        <taxon>Fungi</taxon>
        <taxon>Dikarya</taxon>
        <taxon>Ascomycota</taxon>
        <taxon>Pezizomycotina</taxon>
        <taxon>Sordariomycetes</taxon>
        <taxon>Xylariomycetidae</taxon>
        <taxon>Amphisphaeriales</taxon>
        <taxon>Apiosporaceae</taxon>
        <taxon>Apiospora</taxon>
    </lineage>
</organism>
<protein>
    <submittedName>
        <fullName evidence="8">Integral membrane protein</fullName>
    </submittedName>
</protein>
<comment type="similarity">
    <text evidence="5">Belongs to the SAT4 family.</text>
</comment>
<dbReference type="PANTHER" id="PTHR33048:SF155">
    <property type="entry name" value="INTEGRAL MEMBRANE PROTEIN"/>
    <property type="match status" value="1"/>
</dbReference>
<feature type="transmembrane region" description="Helical" evidence="6">
    <location>
        <begin position="67"/>
        <end position="90"/>
    </location>
</feature>
<evidence type="ECO:0000256" key="4">
    <source>
        <dbReference type="ARBA" id="ARBA00023136"/>
    </source>
</evidence>
<evidence type="ECO:0000256" key="6">
    <source>
        <dbReference type="SAM" id="Phobius"/>
    </source>
</evidence>
<gene>
    <name evidence="8" type="ORF">PGQ11_005710</name>
</gene>